<keyword evidence="2" id="KW-0677">Repeat</keyword>
<dbReference type="InterPro" id="IPR013210">
    <property type="entry name" value="LRR_N_plant-typ"/>
</dbReference>
<dbReference type="PANTHER" id="PTHR48065">
    <property type="entry name" value="OS10G0469600 PROTEIN"/>
    <property type="match status" value="1"/>
</dbReference>
<dbReference type="PANTHER" id="PTHR48065:SF75">
    <property type="entry name" value="LEUCINE-RICH REPEAT-CONTAINING N-TERMINAL PLANT-TYPE DOMAIN-CONTAINING PROTEIN"/>
    <property type="match status" value="1"/>
</dbReference>
<protein>
    <recommendedName>
        <fullName evidence="3">Leucine-rich repeat-containing N-terminal plant-type domain-containing protein</fullName>
    </recommendedName>
</protein>
<name>A0AAQ3XHY6_PASNO</name>
<feature type="domain" description="Leucine-rich repeat-containing N-terminal plant-type" evidence="3">
    <location>
        <begin position="2"/>
        <end position="33"/>
    </location>
</feature>
<dbReference type="Pfam" id="PF13855">
    <property type="entry name" value="LRR_8"/>
    <property type="match status" value="1"/>
</dbReference>
<proteinExistence type="predicted"/>
<dbReference type="SUPFAM" id="SSF52058">
    <property type="entry name" value="L domain-like"/>
    <property type="match status" value="1"/>
</dbReference>
<evidence type="ECO:0000313" key="4">
    <source>
        <dbReference type="EMBL" id="WVZ99628.1"/>
    </source>
</evidence>
<evidence type="ECO:0000259" key="3">
    <source>
        <dbReference type="Pfam" id="PF08263"/>
    </source>
</evidence>
<dbReference type="Pfam" id="PF08263">
    <property type="entry name" value="LRRNT_2"/>
    <property type="match status" value="1"/>
</dbReference>
<evidence type="ECO:0000256" key="2">
    <source>
        <dbReference type="ARBA" id="ARBA00022737"/>
    </source>
</evidence>
<sequence>MQVRSSLLKASSMVPGSWGQSNDYCSWERVTCNCNDDDDDAVARVSALDLTSMYVYAPQEKSVVGVPENNNGCSWTLNLTVLSPLRELQMLDLSSSYACLQNLDDFQNLKNMRELHLRSNQLSGSIPASLLELPRLQYLDLSENLFQGHIPLSPSANISSSLWALKLSGNNLSGAFYFFWLRNCKMLEKIDLSGNNGLSIDVEFLGIVPPFQLRSLMLSGCNVDNNVIVGPNFLCTQRHLQMLDLSHNNFTGNIPNWIFANMATLVYLDIADNSLV</sequence>
<keyword evidence="1" id="KW-0433">Leucine-rich repeat</keyword>
<keyword evidence="5" id="KW-1185">Reference proteome</keyword>
<dbReference type="EMBL" id="CP144754">
    <property type="protein sequence ID" value="WVZ99628.1"/>
    <property type="molecule type" value="Genomic_DNA"/>
</dbReference>
<dbReference type="InterPro" id="IPR032675">
    <property type="entry name" value="LRR_dom_sf"/>
</dbReference>
<dbReference type="InterPro" id="IPR001611">
    <property type="entry name" value="Leu-rich_rpt"/>
</dbReference>
<accession>A0AAQ3XHY6</accession>
<evidence type="ECO:0000313" key="5">
    <source>
        <dbReference type="Proteomes" id="UP001341281"/>
    </source>
</evidence>
<reference evidence="4 5" key="1">
    <citation type="submission" date="2024-02" db="EMBL/GenBank/DDBJ databases">
        <title>High-quality chromosome-scale genome assembly of Pensacola bahiagrass (Paspalum notatum Flugge var. saurae).</title>
        <authorList>
            <person name="Vega J.M."/>
            <person name="Podio M."/>
            <person name="Orjuela J."/>
            <person name="Siena L.A."/>
            <person name="Pessino S.C."/>
            <person name="Combes M.C."/>
            <person name="Mariac C."/>
            <person name="Albertini E."/>
            <person name="Pupilli F."/>
            <person name="Ortiz J.P.A."/>
            <person name="Leblanc O."/>
        </authorList>
    </citation>
    <scope>NUCLEOTIDE SEQUENCE [LARGE SCALE GENOMIC DNA]</scope>
    <source>
        <strain evidence="4">R1</strain>
        <tissue evidence="4">Leaf</tissue>
    </source>
</reference>
<dbReference type="AlphaFoldDB" id="A0AAQ3XHY6"/>
<organism evidence="4 5">
    <name type="scientific">Paspalum notatum var. saurae</name>
    <dbReference type="NCBI Taxonomy" id="547442"/>
    <lineage>
        <taxon>Eukaryota</taxon>
        <taxon>Viridiplantae</taxon>
        <taxon>Streptophyta</taxon>
        <taxon>Embryophyta</taxon>
        <taxon>Tracheophyta</taxon>
        <taxon>Spermatophyta</taxon>
        <taxon>Magnoliopsida</taxon>
        <taxon>Liliopsida</taxon>
        <taxon>Poales</taxon>
        <taxon>Poaceae</taxon>
        <taxon>PACMAD clade</taxon>
        <taxon>Panicoideae</taxon>
        <taxon>Andropogonodae</taxon>
        <taxon>Paspaleae</taxon>
        <taxon>Paspalinae</taxon>
        <taxon>Paspalum</taxon>
    </lineage>
</organism>
<dbReference type="Proteomes" id="UP001341281">
    <property type="component" value="Chromosome 10"/>
</dbReference>
<gene>
    <name evidence="4" type="ORF">U9M48_044895</name>
</gene>
<dbReference type="Pfam" id="PF00560">
    <property type="entry name" value="LRR_1"/>
    <property type="match status" value="1"/>
</dbReference>
<evidence type="ECO:0000256" key="1">
    <source>
        <dbReference type="ARBA" id="ARBA00022614"/>
    </source>
</evidence>
<dbReference type="Gene3D" id="3.80.10.10">
    <property type="entry name" value="Ribonuclease Inhibitor"/>
    <property type="match status" value="2"/>
</dbReference>